<proteinExistence type="predicted"/>
<dbReference type="AlphaFoldDB" id="A0A9D4G869"/>
<dbReference type="Proteomes" id="UP000828390">
    <property type="component" value="Unassembled WGS sequence"/>
</dbReference>
<keyword evidence="3" id="KW-1185">Reference proteome</keyword>
<evidence type="ECO:0000256" key="1">
    <source>
        <dbReference type="SAM" id="MobiDB-lite"/>
    </source>
</evidence>
<evidence type="ECO:0000313" key="3">
    <source>
        <dbReference type="Proteomes" id="UP000828390"/>
    </source>
</evidence>
<comment type="caution">
    <text evidence="2">The sequence shown here is derived from an EMBL/GenBank/DDBJ whole genome shotgun (WGS) entry which is preliminary data.</text>
</comment>
<feature type="region of interest" description="Disordered" evidence="1">
    <location>
        <begin position="43"/>
        <end position="62"/>
    </location>
</feature>
<sequence>MCGASVAVTIVAESGKLKTFSYPPLTTRSVKIRFEECGLAPPGYQHRHLHPTAQRNSRKKLK</sequence>
<protein>
    <submittedName>
        <fullName evidence="2">Uncharacterized protein</fullName>
    </submittedName>
</protein>
<feature type="compositionally biased region" description="Basic residues" evidence="1">
    <location>
        <begin position="45"/>
        <end position="62"/>
    </location>
</feature>
<name>A0A9D4G869_DREPO</name>
<accession>A0A9D4G869</accession>
<reference evidence="2" key="2">
    <citation type="submission" date="2020-11" db="EMBL/GenBank/DDBJ databases">
        <authorList>
            <person name="McCartney M.A."/>
            <person name="Auch B."/>
            <person name="Kono T."/>
            <person name="Mallez S."/>
            <person name="Becker A."/>
            <person name="Gohl D.M."/>
            <person name="Silverstein K.A.T."/>
            <person name="Koren S."/>
            <person name="Bechman K.B."/>
            <person name="Herman A."/>
            <person name="Abrahante J.E."/>
            <person name="Garbe J."/>
        </authorList>
    </citation>
    <scope>NUCLEOTIDE SEQUENCE</scope>
    <source>
        <strain evidence="2">Duluth1</strain>
        <tissue evidence="2">Whole animal</tissue>
    </source>
</reference>
<gene>
    <name evidence="2" type="ORF">DPMN_140748</name>
</gene>
<evidence type="ECO:0000313" key="2">
    <source>
        <dbReference type="EMBL" id="KAH3812319.1"/>
    </source>
</evidence>
<reference evidence="2" key="1">
    <citation type="journal article" date="2019" name="bioRxiv">
        <title>The Genome of the Zebra Mussel, Dreissena polymorpha: A Resource for Invasive Species Research.</title>
        <authorList>
            <person name="McCartney M.A."/>
            <person name="Auch B."/>
            <person name="Kono T."/>
            <person name="Mallez S."/>
            <person name="Zhang Y."/>
            <person name="Obille A."/>
            <person name="Becker A."/>
            <person name="Abrahante J.E."/>
            <person name="Garbe J."/>
            <person name="Badalamenti J.P."/>
            <person name="Herman A."/>
            <person name="Mangelson H."/>
            <person name="Liachko I."/>
            <person name="Sullivan S."/>
            <person name="Sone E.D."/>
            <person name="Koren S."/>
            <person name="Silverstein K.A.T."/>
            <person name="Beckman K.B."/>
            <person name="Gohl D.M."/>
        </authorList>
    </citation>
    <scope>NUCLEOTIDE SEQUENCE</scope>
    <source>
        <strain evidence="2">Duluth1</strain>
        <tissue evidence="2">Whole animal</tissue>
    </source>
</reference>
<organism evidence="2 3">
    <name type="scientific">Dreissena polymorpha</name>
    <name type="common">Zebra mussel</name>
    <name type="synonym">Mytilus polymorpha</name>
    <dbReference type="NCBI Taxonomy" id="45954"/>
    <lineage>
        <taxon>Eukaryota</taxon>
        <taxon>Metazoa</taxon>
        <taxon>Spiralia</taxon>
        <taxon>Lophotrochozoa</taxon>
        <taxon>Mollusca</taxon>
        <taxon>Bivalvia</taxon>
        <taxon>Autobranchia</taxon>
        <taxon>Heteroconchia</taxon>
        <taxon>Euheterodonta</taxon>
        <taxon>Imparidentia</taxon>
        <taxon>Neoheterodontei</taxon>
        <taxon>Myida</taxon>
        <taxon>Dreissenoidea</taxon>
        <taxon>Dreissenidae</taxon>
        <taxon>Dreissena</taxon>
    </lineage>
</organism>
<dbReference type="EMBL" id="JAIWYP010000006">
    <property type="protein sequence ID" value="KAH3812319.1"/>
    <property type="molecule type" value="Genomic_DNA"/>
</dbReference>